<dbReference type="EMBL" id="JAVRRJ010000007">
    <property type="protein sequence ID" value="KAK5083133.1"/>
    <property type="molecule type" value="Genomic_DNA"/>
</dbReference>
<evidence type="ECO:0000313" key="2">
    <source>
        <dbReference type="EMBL" id="KAK5083133.1"/>
    </source>
</evidence>
<reference evidence="2 3" key="1">
    <citation type="submission" date="2023-08" db="EMBL/GenBank/DDBJ databases">
        <title>Black Yeasts Isolated from many extreme environments.</title>
        <authorList>
            <person name="Coleine C."/>
            <person name="Stajich J.E."/>
            <person name="Selbmann L."/>
        </authorList>
    </citation>
    <scope>NUCLEOTIDE SEQUENCE [LARGE SCALE GENOMIC DNA]</scope>
    <source>
        <strain evidence="2 3">CCFEE 5910</strain>
    </source>
</reference>
<proteinExistence type="predicted"/>
<evidence type="ECO:0000313" key="3">
    <source>
        <dbReference type="Proteomes" id="UP001309876"/>
    </source>
</evidence>
<name>A0AAN7SXB3_9EURO</name>
<dbReference type="AlphaFoldDB" id="A0AAN7SXB3"/>
<gene>
    <name evidence="2" type="ORF">LTR05_007016</name>
</gene>
<accession>A0AAN7SXB3</accession>
<keyword evidence="3" id="KW-1185">Reference proteome</keyword>
<feature type="region of interest" description="Disordered" evidence="1">
    <location>
        <begin position="1"/>
        <end position="191"/>
    </location>
</feature>
<dbReference type="Proteomes" id="UP001309876">
    <property type="component" value="Unassembled WGS sequence"/>
</dbReference>
<protein>
    <submittedName>
        <fullName evidence="2">Uncharacterized protein</fullName>
    </submittedName>
</protein>
<evidence type="ECO:0000256" key="1">
    <source>
        <dbReference type="SAM" id="MobiDB-lite"/>
    </source>
</evidence>
<feature type="compositionally biased region" description="Basic and acidic residues" evidence="1">
    <location>
        <begin position="73"/>
        <end position="90"/>
    </location>
</feature>
<comment type="caution">
    <text evidence="2">The sequence shown here is derived from an EMBL/GenBank/DDBJ whole genome shotgun (WGS) entry which is preliminary data.</text>
</comment>
<sequence length="191" mass="20724">MRRRKQNHIAEEDRYPPSSVPSFYGGVGGLGKTPSRYTESEMGGRSPPMREADPMARPGPGMGAITEQQHSQRHSELPDQDVPRPQHHDYIVPAAGYTDTAGNPFHEKSGGDTPSLYSEDGANEGGVARHPSHHQTGSPALELPGESTAGGSSTPIGSEQGYRGMDQEQPLHTRSQMQKSPPRMFDPSHNF</sequence>
<organism evidence="2 3">
    <name type="scientific">Lithohypha guttulata</name>
    <dbReference type="NCBI Taxonomy" id="1690604"/>
    <lineage>
        <taxon>Eukaryota</taxon>
        <taxon>Fungi</taxon>
        <taxon>Dikarya</taxon>
        <taxon>Ascomycota</taxon>
        <taxon>Pezizomycotina</taxon>
        <taxon>Eurotiomycetes</taxon>
        <taxon>Chaetothyriomycetidae</taxon>
        <taxon>Chaetothyriales</taxon>
        <taxon>Trichomeriaceae</taxon>
        <taxon>Lithohypha</taxon>
    </lineage>
</organism>